<reference evidence="1" key="1">
    <citation type="submission" date="2020-03" db="EMBL/GenBank/DDBJ databases">
        <title>The deep terrestrial virosphere.</title>
        <authorList>
            <person name="Holmfeldt K."/>
            <person name="Nilsson E."/>
            <person name="Simone D."/>
            <person name="Lopez-Fernandez M."/>
            <person name="Wu X."/>
            <person name="de Brujin I."/>
            <person name="Lundin D."/>
            <person name="Andersson A."/>
            <person name="Bertilsson S."/>
            <person name="Dopson M."/>
        </authorList>
    </citation>
    <scope>NUCLEOTIDE SEQUENCE</scope>
    <source>
        <strain evidence="1">MM415A03140</strain>
        <strain evidence="2">MM415B05749</strain>
    </source>
</reference>
<proteinExistence type="predicted"/>
<accession>A0A6M3JNQ6</accession>
<evidence type="ECO:0000313" key="1">
    <source>
        <dbReference type="EMBL" id="QJA71563.1"/>
    </source>
</evidence>
<organism evidence="1">
    <name type="scientific">viral metagenome</name>
    <dbReference type="NCBI Taxonomy" id="1070528"/>
    <lineage>
        <taxon>unclassified sequences</taxon>
        <taxon>metagenomes</taxon>
        <taxon>organismal metagenomes</taxon>
    </lineage>
</organism>
<name>A0A6M3JNQ6_9ZZZZ</name>
<dbReference type="AlphaFoldDB" id="A0A6M3JNQ6"/>
<dbReference type="EMBL" id="MT141882">
    <property type="protein sequence ID" value="QJA71563.1"/>
    <property type="molecule type" value="Genomic_DNA"/>
</dbReference>
<gene>
    <name evidence="1" type="ORF">MM415A03140_0004</name>
    <name evidence="2" type="ORF">MM415B05749_0003</name>
</gene>
<sequence>MTSIITKVRNLINDNAVSTFDIFTYGSSSIFTLSESNPISITTLYRNDASISTYSFSSTTNKVTISSTLTAGDTVEIDYTCYRNYSDTEIIGYITSALYYLGNHTYEDYEVESGNNIYPVPTSKEEKLIAMIAALLIDPNNSTVRLPGITISVPNDDPVEKKIGKVIASFKREGKLGIFENI</sequence>
<evidence type="ECO:0000313" key="2">
    <source>
        <dbReference type="EMBL" id="QJA98034.1"/>
    </source>
</evidence>
<protein>
    <submittedName>
        <fullName evidence="1">Uncharacterized protein</fullName>
    </submittedName>
</protein>
<dbReference type="EMBL" id="MT143547">
    <property type="protein sequence ID" value="QJA98034.1"/>
    <property type="molecule type" value="Genomic_DNA"/>
</dbReference>